<dbReference type="InterPro" id="IPR011990">
    <property type="entry name" value="TPR-like_helical_dom_sf"/>
</dbReference>
<proteinExistence type="predicted"/>
<keyword evidence="3" id="KW-1185">Reference proteome</keyword>
<evidence type="ECO:0000256" key="1">
    <source>
        <dbReference type="SAM" id="MobiDB-lite"/>
    </source>
</evidence>
<feature type="region of interest" description="Disordered" evidence="1">
    <location>
        <begin position="900"/>
        <end position="919"/>
    </location>
</feature>
<reference evidence="2" key="1">
    <citation type="submission" date="2022-08" db="EMBL/GenBank/DDBJ databases">
        <authorList>
            <consortium name="DOE Joint Genome Institute"/>
            <person name="Min B."/>
            <person name="Riley R."/>
            <person name="Sierra-Patev S."/>
            <person name="Naranjo-Ortiz M."/>
            <person name="Looney B."/>
            <person name="Konkel Z."/>
            <person name="Slot J.C."/>
            <person name="Sakamoto Y."/>
            <person name="Steenwyk J.L."/>
            <person name="Rokas A."/>
            <person name="Carro J."/>
            <person name="Camarero S."/>
            <person name="Ferreira P."/>
            <person name="Molpeceres G."/>
            <person name="Ruiz-Duenas F.J."/>
            <person name="Serrano A."/>
            <person name="Henrissat B."/>
            <person name="Drula E."/>
            <person name="Hughes K.W."/>
            <person name="Mata J.L."/>
            <person name="Ishikawa N.K."/>
            <person name="Vargas-Isla R."/>
            <person name="Ushijima S."/>
            <person name="Smith C.A."/>
            <person name="Ahrendt S."/>
            <person name="Andreopoulos W."/>
            <person name="He G."/>
            <person name="Labutti K."/>
            <person name="Lipzen A."/>
            <person name="Ng V."/>
            <person name="Sandor L."/>
            <person name="Barry K."/>
            <person name="Martinez A.T."/>
            <person name="Xiao Y."/>
            <person name="Gibbons J.G."/>
            <person name="Terashima K."/>
            <person name="Hibbett D.S."/>
            <person name="Grigoriev I.V."/>
        </authorList>
    </citation>
    <scope>NUCLEOTIDE SEQUENCE</scope>
    <source>
        <strain evidence="2">TFB9207</strain>
    </source>
</reference>
<gene>
    <name evidence="2" type="ORF">F5878DRAFT_625930</name>
</gene>
<feature type="compositionally biased region" description="Acidic residues" evidence="1">
    <location>
        <begin position="30"/>
        <end position="40"/>
    </location>
</feature>
<accession>A0AA38UFG9</accession>
<feature type="compositionally biased region" description="Basic residues" evidence="1">
    <location>
        <begin position="47"/>
        <end position="59"/>
    </location>
</feature>
<feature type="region of interest" description="Disordered" evidence="1">
    <location>
        <begin position="127"/>
        <end position="206"/>
    </location>
</feature>
<feature type="region of interest" description="Disordered" evidence="1">
    <location>
        <begin position="1"/>
        <end position="64"/>
    </location>
</feature>
<organism evidence="2 3">
    <name type="scientific">Lentinula raphanica</name>
    <dbReference type="NCBI Taxonomy" id="153919"/>
    <lineage>
        <taxon>Eukaryota</taxon>
        <taxon>Fungi</taxon>
        <taxon>Dikarya</taxon>
        <taxon>Basidiomycota</taxon>
        <taxon>Agaricomycotina</taxon>
        <taxon>Agaricomycetes</taxon>
        <taxon>Agaricomycetidae</taxon>
        <taxon>Agaricales</taxon>
        <taxon>Marasmiineae</taxon>
        <taxon>Omphalotaceae</taxon>
        <taxon>Lentinula</taxon>
    </lineage>
</organism>
<dbReference type="AlphaFoldDB" id="A0AA38UFG9"/>
<sequence>MASTQTPAEALAYPESPSAVENSRIVENEPAVEPDADNADNAESVAQKKKKKKKSKKSAATKAKEAAAKKAAEAAEAETRPSVLCISRNKHWKYISSYHGPWLQLPLELLESLFVINLDPATLTVPEPAPQISGTPRLPITNGSTSTPRLRDRGFESLRSEPDSPGRGRFTSHDHRMIPTSTQLAPPPPLPSLKPGTAPPPPIDPGVLRNVTTIRRLIDEAAELSVRASSGLSSAELSSPGMHGGMNGYALNGSTWAAAQTLGINPLGGNGGRNVAMSAMRIHRLRALAVQKLAQAYKADEIASSVMVMQGGSIFDDIAEKVLKVDPNDVDAKYVQFFHEKIPSRQLAGSTTTHLLDELIAVQPYRLEFYRTRGVVHCFRDEYAQAIKDFTHALKEARAARKARSMSHDHMNHGSTGGKSSARGQGSRGAGASGKKKKSRSGGGGGKHTNGQAPPNGTSATDGDADEASGEGGNGSGDARSLPLPLHPSALPDAPDPLEPQLLFLRGSAYIQQAVRTIELAVLDLEGLDGNGKRKDGVPKPKSDYLHKKAPSTHHVFDPSELRLSCLQESLYGGVEIGNPAGPLGSSDGPKLKAYRKILADQAFRERITSCIKKGIRDHERFLAHFDTLEADPSREKGKGASGRVDLKEQTDYAFLLAESTRPGNYNTFSGSANSYTDHMLPPATMFTTYHPLLVESHYTILLALLMLGDFAQILPTFIRTAALVDGLEGYPVFLPPRSMAQAEFVEVLERLASGWKKGQFEDEFALVPVRARNGMTSSVPVSRAASTCSPASTSGCSSPTTTNTELYDDVLCTAPSESSMADVGEGGSSSSSSSSSEPGRNTSGFNGNGAAASSASSDALPSSVPVNSTISPRRDAVDALDNIRILLSPVINRQRERAEAAAAEKRKKRAGLKGNGKGVPEAPMPLNIPLHGPRVEVVLAWLGAVHLPELDV</sequence>
<feature type="region of interest" description="Disordered" evidence="1">
    <location>
        <begin position="530"/>
        <end position="552"/>
    </location>
</feature>
<evidence type="ECO:0000313" key="2">
    <source>
        <dbReference type="EMBL" id="KAJ3836147.1"/>
    </source>
</evidence>
<feature type="compositionally biased region" description="Basic and acidic residues" evidence="1">
    <location>
        <begin position="531"/>
        <end position="547"/>
    </location>
</feature>
<protein>
    <submittedName>
        <fullName evidence="2">Uncharacterized protein</fullName>
    </submittedName>
</protein>
<feature type="region of interest" description="Disordered" evidence="1">
    <location>
        <begin position="818"/>
        <end position="871"/>
    </location>
</feature>
<feature type="compositionally biased region" description="Low complexity" evidence="1">
    <location>
        <begin position="851"/>
        <end position="864"/>
    </location>
</feature>
<feature type="region of interest" description="Disordered" evidence="1">
    <location>
        <begin position="399"/>
        <end position="494"/>
    </location>
</feature>
<dbReference type="SUPFAM" id="SSF48452">
    <property type="entry name" value="TPR-like"/>
    <property type="match status" value="1"/>
</dbReference>
<feature type="compositionally biased region" description="Pro residues" evidence="1">
    <location>
        <begin position="185"/>
        <end position="204"/>
    </location>
</feature>
<dbReference type="Proteomes" id="UP001163846">
    <property type="component" value="Unassembled WGS sequence"/>
</dbReference>
<feature type="compositionally biased region" description="Low complexity" evidence="1">
    <location>
        <begin position="477"/>
        <end position="494"/>
    </location>
</feature>
<comment type="caution">
    <text evidence="2">The sequence shown here is derived from an EMBL/GenBank/DDBJ whole genome shotgun (WGS) entry which is preliminary data.</text>
</comment>
<feature type="region of interest" description="Disordered" evidence="1">
    <location>
        <begin position="782"/>
        <end position="803"/>
    </location>
</feature>
<name>A0AA38UFG9_9AGAR</name>
<dbReference type="EMBL" id="MU806345">
    <property type="protein sequence ID" value="KAJ3836147.1"/>
    <property type="molecule type" value="Genomic_DNA"/>
</dbReference>
<feature type="compositionally biased region" description="Basic and acidic residues" evidence="1">
    <location>
        <begin position="149"/>
        <end position="177"/>
    </location>
</feature>
<evidence type="ECO:0000313" key="3">
    <source>
        <dbReference type="Proteomes" id="UP001163846"/>
    </source>
</evidence>